<dbReference type="AlphaFoldDB" id="A0A8J5XN02"/>
<feature type="domain" description="TOD1/MUCI70 glycosyltransferase-like" evidence="1">
    <location>
        <begin position="94"/>
        <end position="346"/>
    </location>
</feature>
<proteinExistence type="predicted"/>
<organism evidence="2 3">
    <name type="scientific">Diacronema lutheri</name>
    <name type="common">Unicellular marine alga</name>
    <name type="synonym">Monochrysis lutheri</name>
    <dbReference type="NCBI Taxonomy" id="2081491"/>
    <lineage>
        <taxon>Eukaryota</taxon>
        <taxon>Haptista</taxon>
        <taxon>Haptophyta</taxon>
        <taxon>Pavlovophyceae</taxon>
        <taxon>Pavlovales</taxon>
        <taxon>Pavlovaceae</taxon>
        <taxon>Diacronema</taxon>
    </lineage>
</organism>
<accession>A0A8J5XN02</accession>
<name>A0A8J5XN02_DIALT</name>
<dbReference type="Proteomes" id="UP000751190">
    <property type="component" value="Unassembled WGS sequence"/>
</dbReference>
<comment type="caution">
    <text evidence="2">The sequence shown here is derived from an EMBL/GenBank/DDBJ whole genome shotgun (WGS) entry which is preliminary data.</text>
</comment>
<sequence length="377" mass="41095">MAVGTAGMVLTPSSGASCDSFHGCPTMADRNRTYALAQMCALRRWPEQSATARACAAMGVGTSLDAPEQSGERAYCGFGSPRARAWLGGVHRAADGCAIVLFTVIVGSSDTLAPFPADEHSGGAETVCAIALVDAPQLAAGANATRALPTFDTGPPSWRRVALPAERISASPGRTAHAFKASMLALFPRAEWVVYADAKTVLRLPPRALVRRLAALTALPLIVFQHPWNTSPELEAHYSRVRVRFQRRPAWRQDVADITRAEARYRKEGAYNNQPGMLDAFVVAQQRAPAAAMLAGRTRATGHEPPTPRAVLQAFECAWFCEIWLLSMSEQVSFYYTLDTLGARRHSFVVPTALYNRNELDKLGKRQQWFDVQKHTA</sequence>
<dbReference type="Pfam" id="PF04765">
    <property type="entry name" value="TOD1_MUCI70"/>
    <property type="match status" value="1"/>
</dbReference>
<gene>
    <name evidence="2" type="ORF">KFE25_002652</name>
</gene>
<evidence type="ECO:0000313" key="2">
    <source>
        <dbReference type="EMBL" id="KAG8465345.1"/>
    </source>
</evidence>
<reference evidence="2" key="1">
    <citation type="submission" date="2021-05" db="EMBL/GenBank/DDBJ databases">
        <title>The genome of the haptophyte Pavlova lutheri (Diacronema luteri, Pavlovales) - a model for lipid biosynthesis in eukaryotic algae.</title>
        <authorList>
            <person name="Hulatt C.J."/>
            <person name="Posewitz M.C."/>
        </authorList>
    </citation>
    <scope>NUCLEOTIDE SEQUENCE</scope>
    <source>
        <strain evidence="2">NIVA-4/92</strain>
    </source>
</reference>
<evidence type="ECO:0000259" key="1">
    <source>
        <dbReference type="Pfam" id="PF04765"/>
    </source>
</evidence>
<protein>
    <recommendedName>
        <fullName evidence="1">TOD1/MUCI70 glycosyltransferase-like domain-containing protein</fullName>
    </recommendedName>
</protein>
<dbReference type="InterPro" id="IPR048354">
    <property type="entry name" value="TOD1_MUCI70_glycTrfase_dom"/>
</dbReference>
<keyword evidence="3" id="KW-1185">Reference proteome</keyword>
<evidence type="ECO:0000313" key="3">
    <source>
        <dbReference type="Proteomes" id="UP000751190"/>
    </source>
</evidence>
<dbReference type="EMBL" id="JAGTXO010000010">
    <property type="protein sequence ID" value="KAG8465345.1"/>
    <property type="molecule type" value="Genomic_DNA"/>
</dbReference>